<dbReference type="RefSeq" id="XP_047760025.1">
    <property type="nucleotide sequence ID" value="XM_047907011.1"/>
</dbReference>
<dbReference type="InterPro" id="IPR029063">
    <property type="entry name" value="SAM-dependent_MTases_sf"/>
</dbReference>
<keyword evidence="1" id="KW-0489">Methyltransferase</keyword>
<dbReference type="Gene3D" id="1.10.10.10">
    <property type="entry name" value="Winged helix-like DNA-binding domain superfamily/Winged helix DNA-binding domain"/>
    <property type="match status" value="1"/>
</dbReference>
<dbReference type="Pfam" id="PF00891">
    <property type="entry name" value="Methyltransf_2"/>
    <property type="match status" value="1"/>
</dbReference>
<dbReference type="GO" id="GO:0008171">
    <property type="term" value="F:O-methyltransferase activity"/>
    <property type="evidence" value="ECO:0007669"/>
    <property type="project" value="InterPro"/>
</dbReference>
<dbReference type="GO" id="GO:0032259">
    <property type="term" value="P:methylation"/>
    <property type="evidence" value="ECO:0007669"/>
    <property type="project" value="UniProtKB-KW"/>
</dbReference>
<evidence type="ECO:0000313" key="6">
    <source>
        <dbReference type="Proteomes" id="UP000756132"/>
    </source>
</evidence>
<dbReference type="AlphaFoldDB" id="A0A9Q8P731"/>
<dbReference type="PANTHER" id="PTHR43712">
    <property type="entry name" value="PUTATIVE (AFU_ORTHOLOGUE AFUA_4G14580)-RELATED"/>
    <property type="match status" value="1"/>
</dbReference>
<evidence type="ECO:0000313" key="5">
    <source>
        <dbReference type="EMBL" id="UJO15659.1"/>
    </source>
</evidence>
<evidence type="ECO:0000256" key="2">
    <source>
        <dbReference type="ARBA" id="ARBA00022679"/>
    </source>
</evidence>
<dbReference type="Gene3D" id="3.40.50.150">
    <property type="entry name" value="Vaccinia Virus protein VP39"/>
    <property type="match status" value="1"/>
</dbReference>
<accession>A0A9Q8P731</accession>
<dbReference type="EMBL" id="CP090165">
    <property type="protein sequence ID" value="UJO15659.1"/>
    <property type="molecule type" value="Genomic_DNA"/>
</dbReference>
<keyword evidence="6" id="KW-1185">Reference proteome</keyword>
<reference evidence="5" key="1">
    <citation type="submission" date="2021-12" db="EMBL/GenBank/DDBJ databases">
        <authorList>
            <person name="Zaccaron A."/>
            <person name="Stergiopoulos I."/>
        </authorList>
    </citation>
    <scope>NUCLEOTIDE SEQUENCE</scope>
    <source>
        <strain evidence="5">Race5_Kim</strain>
    </source>
</reference>
<keyword evidence="2" id="KW-0808">Transferase</keyword>
<dbReference type="InterPro" id="IPR036388">
    <property type="entry name" value="WH-like_DNA-bd_sf"/>
</dbReference>
<gene>
    <name evidence="5" type="ORF">CLAFUR5_07863</name>
</gene>
<proteinExistence type="predicted"/>
<dbReference type="InterPro" id="IPR036390">
    <property type="entry name" value="WH_DNA-bd_sf"/>
</dbReference>
<feature type="domain" description="O-methyltransferase C-terminal" evidence="4">
    <location>
        <begin position="222"/>
        <end position="385"/>
    </location>
</feature>
<dbReference type="Proteomes" id="UP000756132">
    <property type="component" value="Chromosome 3"/>
</dbReference>
<evidence type="ECO:0000259" key="4">
    <source>
        <dbReference type="Pfam" id="PF00891"/>
    </source>
</evidence>
<dbReference type="SUPFAM" id="SSF53335">
    <property type="entry name" value="S-adenosyl-L-methionine-dependent methyltransferases"/>
    <property type="match status" value="1"/>
</dbReference>
<dbReference type="OrthoDB" id="2410195at2759"/>
<dbReference type="PROSITE" id="PS51683">
    <property type="entry name" value="SAM_OMT_II"/>
    <property type="match status" value="1"/>
</dbReference>
<dbReference type="GeneID" id="71987741"/>
<dbReference type="InterPro" id="IPR016461">
    <property type="entry name" value="COMT-like"/>
</dbReference>
<keyword evidence="3" id="KW-0949">S-adenosyl-L-methionine</keyword>
<protein>
    <submittedName>
        <fullName evidence="5">O-methyltransferase ATR12</fullName>
    </submittedName>
</protein>
<name>A0A9Q8P731_PASFU</name>
<evidence type="ECO:0000256" key="3">
    <source>
        <dbReference type="ARBA" id="ARBA00022691"/>
    </source>
</evidence>
<dbReference type="PANTHER" id="PTHR43712:SF2">
    <property type="entry name" value="O-METHYLTRANSFERASE CICE"/>
    <property type="match status" value="1"/>
</dbReference>
<organism evidence="5 6">
    <name type="scientific">Passalora fulva</name>
    <name type="common">Tomato leaf mold</name>
    <name type="synonym">Cladosporium fulvum</name>
    <dbReference type="NCBI Taxonomy" id="5499"/>
    <lineage>
        <taxon>Eukaryota</taxon>
        <taxon>Fungi</taxon>
        <taxon>Dikarya</taxon>
        <taxon>Ascomycota</taxon>
        <taxon>Pezizomycotina</taxon>
        <taxon>Dothideomycetes</taxon>
        <taxon>Dothideomycetidae</taxon>
        <taxon>Mycosphaerellales</taxon>
        <taxon>Mycosphaerellaceae</taxon>
        <taxon>Fulvia</taxon>
    </lineage>
</organism>
<reference evidence="5" key="2">
    <citation type="journal article" date="2022" name="Microb. Genom.">
        <title>A chromosome-scale genome assembly of the tomato pathogen Cladosporium fulvum reveals a compartmentalized genome architecture and the presence of a dispensable chromosome.</title>
        <authorList>
            <person name="Zaccaron A.Z."/>
            <person name="Chen L.H."/>
            <person name="Samaras A."/>
            <person name="Stergiopoulos I."/>
        </authorList>
    </citation>
    <scope>NUCLEOTIDE SEQUENCE</scope>
    <source>
        <strain evidence="5">Race5_Kim</strain>
    </source>
</reference>
<dbReference type="SUPFAM" id="SSF46785">
    <property type="entry name" value="Winged helix' DNA-binding domain"/>
    <property type="match status" value="1"/>
</dbReference>
<evidence type="ECO:0000256" key="1">
    <source>
        <dbReference type="ARBA" id="ARBA00022603"/>
    </source>
</evidence>
<sequence>MEPPPQDTATLIQALQSITTTTYQNDPIAKSNLLRAVKALTERLEDPWERIYDAVFINPILLTTLKIATDITLWYHLDASAPQSYDVLASKTSTDPALLRRILRLLASSQVINEVDVETYCHSTYSAALEDPRGLVTGVQYYYHTPVLQHLRLPKYFAEQGYKHPTDPMTAPWKSMVGRPDYPGLRWQYLSEIDPEESLHFNTFLASMRKDQVPWPTLYPISDLIENYDPATPFLVDIGGGNGRDATQLAQHLSTHYPSLSTASIILQDQPNVLTSLPKDTLPPSIQPQPHDFFTPNPVRGARAYFLHSVLHDWPDDSALSILANIKCSMTEGYSKILLMERIMPARARDMDPRAAVLDIQMMCNFAALERTEAQWRDLVVRAGLRVVRVVGMGTYSMIEAEL</sequence>
<dbReference type="InterPro" id="IPR001077">
    <property type="entry name" value="COMT_C"/>
</dbReference>
<dbReference type="KEGG" id="ffu:CLAFUR5_07863"/>
<dbReference type="OMA" id="HPHATSY"/>